<dbReference type="GO" id="GO:0016787">
    <property type="term" value="F:hydrolase activity"/>
    <property type="evidence" value="ECO:0007669"/>
    <property type="project" value="UniProtKB-KW"/>
</dbReference>
<dbReference type="Proteomes" id="UP000234341">
    <property type="component" value="Unassembled WGS sequence"/>
</dbReference>
<keyword evidence="1" id="KW-0732">Signal</keyword>
<protein>
    <submittedName>
        <fullName evidence="2">Alpha/beta hydrolase</fullName>
    </submittedName>
</protein>
<dbReference type="EMBL" id="PJRP01000002">
    <property type="protein sequence ID" value="PLQ01585.1"/>
    <property type="molecule type" value="Genomic_DNA"/>
</dbReference>
<evidence type="ECO:0000313" key="2">
    <source>
        <dbReference type="EMBL" id="PLQ01585.1"/>
    </source>
</evidence>
<dbReference type="OrthoDB" id="9146575at2"/>
<dbReference type="Gene3D" id="3.40.50.1820">
    <property type="entry name" value="alpha/beta hydrolase"/>
    <property type="match status" value="1"/>
</dbReference>
<reference evidence="2 3" key="1">
    <citation type="submission" date="2017-12" db="EMBL/GenBank/DDBJ databases">
        <title>Genome sequence of the active heterotrophic nitrifier-denitrifier, Cupriavidus pauculus UM1.</title>
        <authorList>
            <person name="Putonti C."/>
            <person name="Castignetti D."/>
        </authorList>
    </citation>
    <scope>NUCLEOTIDE SEQUENCE [LARGE SCALE GENOMIC DNA]</scope>
    <source>
        <strain evidence="2 3">UM1</strain>
    </source>
</reference>
<dbReference type="InterPro" id="IPR029058">
    <property type="entry name" value="AB_hydrolase_fold"/>
</dbReference>
<dbReference type="RefSeq" id="WP_101680936.1">
    <property type="nucleotide sequence ID" value="NZ_PJRP01000002.1"/>
</dbReference>
<evidence type="ECO:0000313" key="3">
    <source>
        <dbReference type="Proteomes" id="UP000234341"/>
    </source>
</evidence>
<keyword evidence="2" id="KW-0378">Hydrolase</keyword>
<evidence type="ECO:0000256" key="1">
    <source>
        <dbReference type="SAM" id="SignalP"/>
    </source>
</evidence>
<dbReference type="AlphaFoldDB" id="A0A2N5CHE0"/>
<gene>
    <name evidence="2" type="ORF">CYJ10_07900</name>
</gene>
<proteinExistence type="predicted"/>
<accession>A0A2N5CHE0</accession>
<feature type="chain" id="PRO_5014930843" evidence="1">
    <location>
        <begin position="23"/>
        <end position="284"/>
    </location>
</feature>
<dbReference type="SUPFAM" id="SSF53474">
    <property type="entry name" value="alpha/beta-Hydrolases"/>
    <property type="match status" value="1"/>
</dbReference>
<organism evidence="2 3">
    <name type="scientific">Cupriavidus pauculus</name>
    <dbReference type="NCBI Taxonomy" id="82633"/>
    <lineage>
        <taxon>Bacteria</taxon>
        <taxon>Pseudomonadati</taxon>
        <taxon>Pseudomonadota</taxon>
        <taxon>Betaproteobacteria</taxon>
        <taxon>Burkholderiales</taxon>
        <taxon>Burkholderiaceae</taxon>
        <taxon>Cupriavidus</taxon>
    </lineage>
</organism>
<sequence length="284" mass="30547">MLRATRFALALAGLCLGLVASAQEAALDESVATVSLARGTDLNLVVSKKPGSKPTTAALLFPGYPGVLRVEAQASGAPEFQLRGNFLVRARRHLVSDSVMTVLVDCPKDRWTNCDDSYRESDQYAVDVAAAIDKLKAQQGVSKIYLIGTSYGTVSTAFLARKLDGRIDGAVHTSTFTDPRAGRGRGPAHGLAMWDFDWTATHVDQLFVHHQDDPCPLTQYRTIAARHGSIPLITVQGAKGVRGEPCEAFSQHGFAGRERPVMLAIGDWIATRKVAETVGTKGDE</sequence>
<name>A0A2N5CHE0_9BURK</name>
<comment type="caution">
    <text evidence="2">The sequence shown here is derived from an EMBL/GenBank/DDBJ whole genome shotgun (WGS) entry which is preliminary data.</text>
</comment>
<feature type="signal peptide" evidence="1">
    <location>
        <begin position="1"/>
        <end position="22"/>
    </location>
</feature>